<protein>
    <submittedName>
        <fullName evidence="5">Copper/zinc superoxide dismutase</fullName>
    </submittedName>
</protein>
<evidence type="ECO:0000259" key="4">
    <source>
        <dbReference type="Pfam" id="PF00080"/>
    </source>
</evidence>
<dbReference type="SUPFAM" id="SSF49329">
    <property type="entry name" value="Cu,Zn superoxide dismutase-like"/>
    <property type="match status" value="1"/>
</dbReference>
<dbReference type="GO" id="GO:0005507">
    <property type="term" value="F:copper ion binding"/>
    <property type="evidence" value="ECO:0007669"/>
    <property type="project" value="InterPro"/>
</dbReference>
<dbReference type="Proteomes" id="UP000004756">
    <property type="component" value="Unassembled WGS sequence"/>
</dbReference>
<organism evidence="5 6">
    <name type="scientific">[Clostridium] asparagiforme DSM 15981</name>
    <dbReference type="NCBI Taxonomy" id="518636"/>
    <lineage>
        <taxon>Bacteria</taxon>
        <taxon>Bacillati</taxon>
        <taxon>Bacillota</taxon>
        <taxon>Clostridia</taxon>
        <taxon>Lachnospirales</taxon>
        <taxon>Lachnospiraceae</taxon>
        <taxon>Enterocloster</taxon>
    </lineage>
</organism>
<evidence type="ECO:0000256" key="1">
    <source>
        <dbReference type="ARBA" id="ARBA00010457"/>
    </source>
</evidence>
<evidence type="ECO:0000256" key="3">
    <source>
        <dbReference type="SAM" id="MobiDB-lite"/>
    </source>
</evidence>
<comment type="caution">
    <text evidence="5">The sequence shown here is derived from an EMBL/GenBank/DDBJ whole genome shotgun (WGS) entry which is preliminary data.</text>
</comment>
<evidence type="ECO:0000313" key="6">
    <source>
        <dbReference type="Proteomes" id="UP000004756"/>
    </source>
</evidence>
<evidence type="ECO:0000313" key="5">
    <source>
        <dbReference type="EMBL" id="EEG55806.1"/>
    </source>
</evidence>
<proteinExistence type="inferred from homology"/>
<dbReference type="InterPro" id="IPR001424">
    <property type="entry name" value="SOD_Cu_Zn_dom"/>
</dbReference>
<feature type="domain" description="Superoxide dismutase copper/zinc binding" evidence="4">
    <location>
        <begin position="41"/>
        <end position="165"/>
    </location>
</feature>
<dbReference type="EMBL" id="ACCJ01000119">
    <property type="protein sequence ID" value="EEG55806.1"/>
    <property type="molecule type" value="Genomic_DNA"/>
</dbReference>
<dbReference type="AlphaFoldDB" id="C0CYN1"/>
<dbReference type="InterPro" id="IPR024134">
    <property type="entry name" value="SOD_Cu/Zn_/chaperone"/>
</dbReference>
<comment type="function">
    <text evidence="2">Destroys radicals which are normally produced within the cells and which are toxic to biological systems. May play a role in favoring mycobacterial survival in phagocytes.</text>
</comment>
<dbReference type="InterPro" id="IPR018152">
    <property type="entry name" value="SOD_Cu/Zn_BS"/>
</dbReference>
<dbReference type="PANTHER" id="PTHR10003">
    <property type="entry name" value="SUPEROXIDE DISMUTASE CU-ZN -RELATED"/>
    <property type="match status" value="1"/>
</dbReference>
<comment type="similarity">
    <text evidence="1">Belongs to the Cu-Zn superoxide dismutase family.</text>
</comment>
<dbReference type="PROSITE" id="PS00087">
    <property type="entry name" value="SOD_CU_ZN_1"/>
    <property type="match status" value="1"/>
</dbReference>
<name>C0CYN1_9FIRM</name>
<dbReference type="HOGENOM" id="CLU_056632_8_2_9"/>
<dbReference type="Pfam" id="PF00080">
    <property type="entry name" value="Sod_Cu"/>
    <property type="match status" value="1"/>
</dbReference>
<gene>
    <name evidence="5" type="primary">sodC</name>
    <name evidence="5" type="ORF">CLOSTASPAR_02108</name>
</gene>
<dbReference type="Gene3D" id="2.60.40.200">
    <property type="entry name" value="Superoxide dismutase, copper/zinc binding domain"/>
    <property type="match status" value="1"/>
</dbReference>
<feature type="region of interest" description="Disordered" evidence="3">
    <location>
        <begin position="151"/>
        <end position="175"/>
    </location>
</feature>
<accession>C0CYN1</accession>
<dbReference type="InterPro" id="IPR036423">
    <property type="entry name" value="SOD-like_Cu/Zn_dom_sf"/>
</dbReference>
<reference evidence="5 6" key="1">
    <citation type="submission" date="2009-01" db="EMBL/GenBank/DDBJ databases">
        <authorList>
            <person name="Fulton L."/>
            <person name="Clifton S."/>
            <person name="Fulton B."/>
            <person name="Xu J."/>
            <person name="Minx P."/>
            <person name="Pepin K.H."/>
            <person name="Johnson M."/>
            <person name="Bhonagiri V."/>
            <person name="Nash W.E."/>
            <person name="Mardis E.R."/>
            <person name="Wilson R.K."/>
        </authorList>
    </citation>
    <scope>NUCLEOTIDE SEQUENCE [LARGE SCALE GENOMIC DNA]</scope>
    <source>
        <strain evidence="5 6">DSM 15981</strain>
    </source>
</reference>
<reference evidence="5 6" key="2">
    <citation type="submission" date="2009-02" db="EMBL/GenBank/DDBJ databases">
        <title>Draft genome sequence of Clostridium asparagiforme (DSM 15981).</title>
        <authorList>
            <person name="Sudarsanam P."/>
            <person name="Ley R."/>
            <person name="Guruge J."/>
            <person name="Turnbaugh P.J."/>
            <person name="Mahowald M."/>
            <person name="Liep D."/>
            <person name="Gordon J."/>
        </authorList>
    </citation>
    <scope>NUCLEOTIDE SEQUENCE [LARGE SCALE GENOMIC DNA]</scope>
    <source>
        <strain evidence="5 6">DSM 15981</strain>
    </source>
</reference>
<evidence type="ECO:0000256" key="2">
    <source>
        <dbReference type="ARBA" id="ARBA00024900"/>
    </source>
</evidence>
<dbReference type="GO" id="GO:0006801">
    <property type="term" value="P:superoxide metabolic process"/>
    <property type="evidence" value="ECO:0007669"/>
    <property type="project" value="InterPro"/>
</dbReference>
<keyword evidence="6" id="KW-1185">Reference proteome</keyword>
<sequence>MEASMQTNQITPRMAFTNLLAENRPQAMAWVTGNSKAPQLSGLVKFYHTPYGGVLVEAEFFGLPNVDREGSSDFYAMHIHQFGDCSDNFANTGEHYNPTSMPHPDHAGDMPPVLANQGYAWLSFYDKRFTVDDILNRSVIIHSRADDFTTQPSGNSGDKIGCGVIRPTSPDWENA</sequence>
<dbReference type="PRINTS" id="PR00068">
    <property type="entry name" value="CUZNDISMTASE"/>
</dbReference>